<dbReference type="AlphaFoldDB" id="C6E2B9"/>
<name>C6E2B9_GEOSM</name>
<gene>
    <name evidence="2" type="ordered locus">GM21_1000</name>
</gene>
<dbReference type="OrthoDB" id="5959484at2"/>
<dbReference type="Pfam" id="PF12307">
    <property type="entry name" value="DUF3631"/>
    <property type="match status" value="1"/>
</dbReference>
<evidence type="ECO:0000313" key="2">
    <source>
        <dbReference type="EMBL" id="ACT17065.1"/>
    </source>
</evidence>
<accession>C6E2B9</accession>
<proteinExistence type="predicted"/>
<dbReference type="HOGENOM" id="CLU_041012_0_0_7"/>
<evidence type="ECO:0000259" key="1">
    <source>
        <dbReference type="Pfam" id="PF12307"/>
    </source>
</evidence>
<organism evidence="2">
    <name type="scientific">Geobacter sp. (strain M21)</name>
    <dbReference type="NCBI Taxonomy" id="443144"/>
    <lineage>
        <taxon>Bacteria</taxon>
        <taxon>Pseudomonadati</taxon>
        <taxon>Thermodesulfobacteriota</taxon>
        <taxon>Desulfuromonadia</taxon>
        <taxon>Geobacterales</taxon>
        <taxon>Geobacteraceae</taxon>
        <taxon>Geobacter</taxon>
    </lineage>
</organism>
<protein>
    <recommendedName>
        <fullName evidence="1">DUF3631 domain-containing protein</fullName>
    </recommendedName>
</protein>
<dbReference type="eggNOG" id="COG4643">
    <property type="taxonomic scope" value="Bacteria"/>
</dbReference>
<dbReference type="KEGG" id="gem:GM21_1000"/>
<feature type="domain" description="DUF3631" evidence="1">
    <location>
        <begin position="243"/>
        <end position="422"/>
    </location>
</feature>
<dbReference type="InterPro" id="IPR022081">
    <property type="entry name" value="DUF3631"/>
</dbReference>
<dbReference type="EMBL" id="CP001661">
    <property type="protein sequence ID" value="ACT17065.1"/>
    <property type="molecule type" value="Genomic_DNA"/>
</dbReference>
<sequence length="430" mass="47818">MQSNIMMPTPNMAASSEASDELVKRLAELSEVQYDQVRKEQAKVLGIRPSTLDAAIKKARKPSDTAAILFEEVEPSPMPVDPGILLSDLRDTIRRFVVCTEQAAIAGALWIAMTWFIDVVSVAPLAVITAPEKRCGKSILLGLFEKLTMKPLAASNITPAAFFRAIDAWSPTLLIDEADAFMKDNEELRGLLNSGHTRASAYVIRTVGDNFTPTKFNTWGAKALAGIGNLPGTVMDRSIVLELRRKLATETVERLRYADEQVFKDLKGRLARVREDYMETLHKVRPPLPAQLNDRAMDNWEPLLQIAMLGGEAWFETATKAAIKIAAKETGTITTGTQLLVDIRDILNSRSSDRISSQDLIDALCLDAELLWSTYNRGRAISTRQLAMLLKLFGIHSKTIRYNNSTAKGYEAEQFLDAFFRYIPPVTLEQ</sequence>
<reference evidence="2" key="1">
    <citation type="submission" date="2009-07" db="EMBL/GenBank/DDBJ databases">
        <title>Complete sequence of Geobacter sp. M21.</title>
        <authorList>
            <consortium name="US DOE Joint Genome Institute"/>
            <person name="Lucas S."/>
            <person name="Copeland A."/>
            <person name="Lapidus A."/>
            <person name="Glavina del Rio T."/>
            <person name="Dalin E."/>
            <person name="Tice H."/>
            <person name="Bruce D."/>
            <person name="Goodwin L."/>
            <person name="Pitluck S."/>
            <person name="Saunders E."/>
            <person name="Brettin T."/>
            <person name="Detter J.C."/>
            <person name="Han C."/>
            <person name="Larimer F."/>
            <person name="Land M."/>
            <person name="Hauser L."/>
            <person name="Kyrpides N."/>
            <person name="Ovchinnikova G."/>
            <person name="Lovley D."/>
        </authorList>
    </citation>
    <scope>NUCLEOTIDE SEQUENCE [LARGE SCALE GENOMIC DNA]</scope>
    <source>
        <strain evidence="2">M21</strain>
    </source>
</reference>